<protein>
    <submittedName>
        <fullName evidence="7">Glycosyltransferase</fullName>
    </submittedName>
</protein>
<dbReference type="PANTHER" id="PTHR43025">
    <property type="entry name" value="MONOGALACTOSYLDIACYLGLYCEROL SYNTHASE"/>
    <property type="match status" value="1"/>
</dbReference>
<evidence type="ECO:0000259" key="5">
    <source>
        <dbReference type="Pfam" id="PF04101"/>
    </source>
</evidence>
<proteinExistence type="inferred from homology"/>
<dbReference type="InterPro" id="IPR009695">
    <property type="entry name" value="Diacylglyc_glucosyltr_N"/>
</dbReference>
<dbReference type="Gene3D" id="3.40.50.2000">
    <property type="entry name" value="Glycogen Phosphorylase B"/>
    <property type="match status" value="1"/>
</dbReference>
<reference evidence="7" key="2">
    <citation type="journal article" date="2021" name="PeerJ">
        <title>Extensive microbial diversity within the chicken gut microbiome revealed by metagenomics and culture.</title>
        <authorList>
            <person name="Gilroy R."/>
            <person name="Ravi A."/>
            <person name="Getino M."/>
            <person name="Pursley I."/>
            <person name="Horton D.L."/>
            <person name="Alikhan N.F."/>
            <person name="Baker D."/>
            <person name="Gharbi K."/>
            <person name="Hall N."/>
            <person name="Watson M."/>
            <person name="Adriaenssens E.M."/>
            <person name="Foster-Nyarko E."/>
            <person name="Jarju S."/>
            <person name="Secka A."/>
            <person name="Antonio M."/>
            <person name="Oren A."/>
            <person name="Chaudhuri R.R."/>
            <person name="La Ragione R."/>
            <person name="Hildebrand F."/>
            <person name="Pallen M.J."/>
        </authorList>
    </citation>
    <scope>NUCLEOTIDE SEQUENCE</scope>
    <source>
        <strain evidence="7">CHK191-8634</strain>
    </source>
</reference>
<evidence type="ECO:0000259" key="6">
    <source>
        <dbReference type="Pfam" id="PF06925"/>
    </source>
</evidence>
<dbReference type="GO" id="GO:0016020">
    <property type="term" value="C:membrane"/>
    <property type="evidence" value="ECO:0007669"/>
    <property type="project" value="UniProtKB-SubCell"/>
</dbReference>
<evidence type="ECO:0000313" key="8">
    <source>
        <dbReference type="Proteomes" id="UP000824073"/>
    </source>
</evidence>
<evidence type="ECO:0000256" key="3">
    <source>
        <dbReference type="ARBA" id="ARBA00022676"/>
    </source>
</evidence>
<keyword evidence="4" id="KW-0808">Transferase</keyword>
<evidence type="ECO:0000256" key="4">
    <source>
        <dbReference type="ARBA" id="ARBA00022679"/>
    </source>
</evidence>
<dbReference type="EMBL" id="DVMR01000013">
    <property type="protein sequence ID" value="HIU42907.1"/>
    <property type="molecule type" value="Genomic_DNA"/>
</dbReference>
<sequence length="376" mass="42585">MGVLILTVSTGFGHTATALSIERRLQDKGISTKIIDVYQYANKLISETLDKSTALYAKYTPEVYRLIYQYLDSGALDDRFNLMSFINALCTFRFERLIRELDPDFIICTHVFAAQLVHELKKKGRCRAELLGICTDYTIHPYWETLTTMDHFVIASESLTYRAVKKGIRREIIHPFGIPVHPKFYRSVSRQEARRRLGYDEDSRVILLMGGGLGYGMVDGQAGRILSVRQKLELAVVCGNNTRQRAEFEKIRDKMPFAKIHVYGFVDNVNDMMDAADLLVSKPGGLTVTEALLKGLPMVVINPIAGHEERNLEFLLNQGACVRADKSFPLDEAVAMLLSDHRRVEDMKRRIECLAKPNAGQDLVDFVVQRLQPPAL</sequence>
<feature type="domain" description="Glycosyl transferase family 28 C-terminal" evidence="5">
    <location>
        <begin position="229"/>
        <end position="345"/>
    </location>
</feature>
<dbReference type="AlphaFoldDB" id="A0A9D1IVI3"/>
<feature type="domain" description="Diacylglycerol glucosyltransferase N-terminal" evidence="6">
    <location>
        <begin position="14"/>
        <end position="180"/>
    </location>
</feature>
<dbReference type="Pfam" id="PF04101">
    <property type="entry name" value="Glyco_tran_28_C"/>
    <property type="match status" value="1"/>
</dbReference>
<reference evidence="7" key="1">
    <citation type="submission" date="2020-10" db="EMBL/GenBank/DDBJ databases">
        <authorList>
            <person name="Gilroy R."/>
        </authorList>
    </citation>
    <scope>NUCLEOTIDE SEQUENCE</scope>
    <source>
        <strain evidence="7">CHK191-8634</strain>
    </source>
</reference>
<dbReference type="GO" id="GO:0009247">
    <property type="term" value="P:glycolipid biosynthetic process"/>
    <property type="evidence" value="ECO:0007669"/>
    <property type="project" value="InterPro"/>
</dbReference>
<comment type="subcellular location">
    <subcellularLocation>
        <location evidence="1">Membrane</location>
    </subcellularLocation>
</comment>
<dbReference type="InterPro" id="IPR050519">
    <property type="entry name" value="Glycosyltransf_28_UgtP"/>
</dbReference>
<gene>
    <name evidence="7" type="ORF">IAB67_01260</name>
</gene>
<dbReference type="SUPFAM" id="SSF53756">
    <property type="entry name" value="UDP-Glycosyltransferase/glycogen phosphorylase"/>
    <property type="match status" value="1"/>
</dbReference>
<dbReference type="Pfam" id="PF06925">
    <property type="entry name" value="MGDG_synth"/>
    <property type="match status" value="1"/>
</dbReference>
<organism evidence="7 8">
    <name type="scientific">Candidatus Ventrousia excrementavium</name>
    <dbReference type="NCBI Taxonomy" id="2840961"/>
    <lineage>
        <taxon>Bacteria</taxon>
        <taxon>Bacillati</taxon>
        <taxon>Bacillota</taxon>
        <taxon>Clostridia</taxon>
        <taxon>Eubacteriales</taxon>
        <taxon>Clostridiaceae</taxon>
        <taxon>Clostridiaceae incertae sedis</taxon>
        <taxon>Candidatus Ventrousia</taxon>
    </lineage>
</organism>
<comment type="caution">
    <text evidence="7">The sequence shown here is derived from an EMBL/GenBank/DDBJ whole genome shotgun (WGS) entry which is preliminary data.</text>
</comment>
<dbReference type="PANTHER" id="PTHR43025:SF3">
    <property type="entry name" value="MONOGALACTOSYLDIACYLGLYCEROL SYNTHASE 1, CHLOROPLASTIC"/>
    <property type="match status" value="1"/>
</dbReference>
<evidence type="ECO:0000256" key="1">
    <source>
        <dbReference type="ARBA" id="ARBA00004370"/>
    </source>
</evidence>
<dbReference type="Proteomes" id="UP000824073">
    <property type="component" value="Unassembled WGS sequence"/>
</dbReference>
<dbReference type="GO" id="GO:0016758">
    <property type="term" value="F:hexosyltransferase activity"/>
    <property type="evidence" value="ECO:0007669"/>
    <property type="project" value="InterPro"/>
</dbReference>
<evidence type="ECO:0000313" key="7">
    <source>
        <dbReference type="EMBL" id="HIU42907.1"/>
    </source>
</evidence>
<comment type="similarity">
    <text evidence="2">Belongs to the glycosyltransferase 28 family.</text>
</comment>
<name>A0A9D1IVI3_9CLOT</name>
<dbReference type="InterPro" id="IPR007235">
    <property type="entry name" value="Glyco_trans_28_C"/>
</dbReference>
<keyword evidence="3" id="KW-0328">Glycosyltransferase</keyword>
<evidence type="ECO:0000256" key="2">
    <source>
        <dbReference type="ARBA" id="ARBA00006962"/>
    </source>
</evidence>
<accession>A0A9D1IVI3</accession>